<dbReference type="NCBIfam" id="NF001960">
    <property type="entry name" value="PRK00733.3-5"/>
    <property type="match status" value="1"/>
</dbReference>
<dbReference type="GO" id="GO:0016020">
    <property type="term" value="C:membrane"/>
    <property type="evidence" value="ECO:0007669"/>
    <property type="project" value="InterPro"/>
</dbReference>
<feature type="transmembrane region" description="Helical" evidence="10">
    <location>
        <begin position="181"/>
        <end position="208"/>
    </location>
</feature>
<evidence type="ECO:0000256" key="6">
    <source>
        <dbReference type="ARBA" id="ARBA00022967"/>
    </source>
</evidence>
<keyword evidence="5" id="KW-0460">Magnesium</keyword>
<protein>
    <recommendedName>
        <fullName evidence="2">H(+)-exporting diphosphatase</fullName>
        <ecNumber evidence="2">7.1.3.1</ecNumber>
    </recommendedName>
</protein>
<feature type="transmembrane region" description="Helical" evidence="10">
    <location>
        <begin position="444"/>
        <end position="463"/>
    </location>
</feature>
<keyword evidence="3" id="KW-0813">Transport</keyword>
<organism evidence="11">
    <name type="scientific">Fagus sylvatica</name>
    <name type="common">Beechnut</name>
    <dbReference type="NCBI Taxonomy" id="28930"/>
    <lineage>
        <taxon>Eukaryota</taxon>
        <taxon>Viridiplantae</taxon>
        <taxon>Streptophyta</taxon>
        <taxon>Embryophyta</taxon>
        <taxon>Tracheophyta</taxon>
        <taxon>Spermatophyta</taxon>
        <taxon>Magnoliopsida</taxon>
        <taxon>eudicotyledons</taxon>
        <taxon>Gunneridae</taxon>
        <taxon>Pentapetalae</taxon>
        <taxon>rosids</taxon>
        <taxon>fabids</taxon>
        <taxon>Fagales</taxon>
        <taxon>Fagaceae</taxon>
        <taxon>Fagus</taxon>
    </lineage>
</organism>
<evidence type="ECO:0000256" key="9">
    <source>
        <dbReference type="ARBA" id="ARBA00023136"/>
    </source>
</evidence>
<dbReference type="GO" id="GO:0012505">
    <property type="term" value="C:endomembrane system"/>
    <property type="evidence" value="ECO:0007669"/>
    <property type="project" value="UniProtKB-SubCell"/>
</dbReference>
<feature type="transmembrane region" description="Helical" evidence="10">
    <location>
        <begin position="320"/>
        <end position="343"/>
    </location>
</feature>
<accession>A0A2N9H8C8</accession>
<evidence type="ECO:0000256" key="2">
    <source>
        <dbReference type="ARBA" id="ARBA00013242"/>
    </source>
</evidence>
<proteinExistence type="predicted"/>
<keyword evidence="6" id="KW-1278">Translocase</keyword>
<feature type="transmembrane region" description="Helical" evidence="10">
    <location>
        <begin position="133"/>
        <end position="160"/>
    </location>
</feature>
<feature type="transmembrane region" description="Helical" evidence="10">
    <location>
        <begin position="620"/>
        <end position="638"/>
    </location>
</feature>
<dbReference type="PANTHER" id="PTHR31998">
    <property type="entry name" value="K(+)-INSENSITIVE PYROPHOSPHATE-ENERGIZED PROTON PUMP"/>
    <property type="match status" value="1"/>
</dbReference>
<comment type="subcellular location">
    <subcellularLocation>
        <location evidence="1">Endomembrane system</location>
        <topology evidence="1">Multi-pass membrane protein</topology>
    </subcellularLocation>
</comment>
<sequence length="726" mass="76865">MALLSELGTEIAIPVCAVVGIAFSLLQWLIVSRVKVTPDRHAPPPSSNAKNGYSDYLIEEEEGINDQNVVVKCAEIQNAISEGATSFLFTEYQYVGVFMFAFAILIFLFLGSVKGFSTKNQPCTYDQEKLCKPALATAFFSTVSFLLGAITSVLSGFLGMKIATYANARTTLEARKGVGKAFITAFRSGAVMGFLLAANGLLFLYIAINLFKLYYGDDWEGLFEAITGYGLGGSSMALFGRVGGGIYTKAADVGADLVGKVERNIPEDDPRNPAVIADNVGDNVGDIAGMGSDLFGSYAESSCAALVVASISSFGINHDFTAMCYPLLISSMGILVCLITTLFATDFFEIKAVNDIEPALKRQLIISTVLMTVGIAIVSWVALPSSFTIYNFGVQKVVKNWITAMHTEYYTSNAYSPVQDVADSCRTGAATNVIFGLALGYKSVIIPIFAIAISYLFGTLGMLSTIATGLAIDAYGPISDNAGGIAEMAGMSHRIRERTDALDAAGNTTAAIGKGFAIGSAALVSLALFGAFVSRAAISTVDVLTPKVFIGLIVGAMLPYWFSAMTMKSVGSAALKMVEEVRRQFNTIPGLMEGHAKPDYATCVKISTDASIKEMIPPGALVMLTLVIVAYTSSFVGMETLLSVETLSGVVWLVPSFLAGASEHARSLGPKGSEPHKAAVIGDTIGDPLKDTSGPSLNILIKLMAVESLVFAPFFATHGGLLFKIF</sequence>
<reference evidence="11" key="1">
    <citation type="submission" date="2018-02" db="EMBL/GenBank/DDBJ databases">
        <authorList>
            <person name="Cohen D.B."/>
            <person name="Kent A.D."/>
        </authorList>
    </citation>
    <scope>NUCLEOTIDE SEQUENCE</scope>
</reference>
<evidence type="ECO:0000256" key="1">
    <source>
        <dbReference type="ARBA" id="ARBA00004127"/>
    </source>
</evidence>
<name>A0A2N9H8C8_FAGSY</name>
<dbReference type="PIRSF" id="PIRSF001265">
    <property type="entry name" value="H+-PPase"/>
    <property type="match status" value="1"/>
</dbReference>
<feature type="transmembrane region" description="Helical" evidence="10">
    <location>
        <begin position="364"/>
        <end position="383"/>
    </location>
</feature>
<gene>
    <name evidence="11" type="ORF">FSB_LOCUS38538</name>
</gene>
<evidence type="ECO:0000256" key="8">
    <source>
        <dbReference type="ARBA" id="ARBA00023065"/>
    </source>
</evidence>
<keyword evidence="8" id="KW-0406">Ion transport</keyword>
<keyword evidence="7 10" id="KW-1133">Transmembrane helix</keyword>
<feature type="transmembrane region" description="Helical" evidence="10">
    <location>
        <begin position="12"/>
        <end position="31"/>
    </location>
</feature>
<dbReference type="AlphaFoldDB" id="A0A2N9H8C8"/>
<evidence type="ECO:0000256" key="4">
    <source>
        <dbReference type="ARBA" id="ARBA00022692"/>
    </source>
</evidence>
<keyword evidence="4 10" id="KW-0812">Transmembrane</keyword>
<feature type="transmembrane region" description="Helical" evidence="10">
    <location>
        <begin position="516"/>
        <end position="538"/>
    </location>
</feature>
<dbReference type="GO" id="GO:0004427">
    <property type="term" value="F:inorganic diphosphate phosphatase activity"/>
    <property type="evidence" value="ECO:0007669"/>
    <property type="project" value="InterPro"/>
</dbReference>
<dbReference type="InterPro" id="IPR004131">
    <property type="entry name" value="PPase-energised_H-pump"/>
</dbReference>
<dbReference type="EC" id="7.1.3.1" evidence="2"/>
<evidence type="ECO:0000256" key="3">
    <source>
        <dbReference type="ARBA" id="ARBA00022448"/>
    </source>
</evidence>
<dbReference type="Pfam" id="PF03030">
    <property type="entry name" value="H_PPase"/>
    <property type="match status" value="1"/>
</dbReference>
<evidence type="ECO:0000313" key="11">
    <source>
        <dbReference type="EMBL" id="SPD10656.1"/>
    </source>
</evidence>
<dbReference type="GO" id="GO:0009678">
    <property type="term" value="F:diphosphate hydrolysis-driven proton transmembrane transporter activity"/>
    <property type="evidence" value="ECO:0007669"/>
    <property type="project" value="UniProtKB-EC"/>
</dbReference>
<keyword evidence="9 10" id="KW-0472">Membrane</keyword>
<evidence type="ECO:0000256" key="10">
    <source>
        <dbReference type="SAM" id="Phobius"/>
    </source>
</evidence>
<feature type="transmembrane region" description="Helical" evidence="10">
    <location>
        <begin position="544"/>
        <end position="562"/>
    </location>
</feature>
<dbReference type="NCBIfam" id="TIGR01104">
    <property type="entry name" value="V_PPase"/>
    <property type="match status" value="1"/>
</dbReference>
<evidence type="ECO:0000256" key="5">
    <source>
        <dbReference type="ARBA" id="ARBA00022842"/>
    </source>
</evidence>
<evidence type="ECO:0000256" key="7">
    <source>
        <dbReference type="ARBA" id="ARBA00022989"/>
    </source>
</evidence>
<dbReference type="EMBL" id="OIVN01003351">
    <property type="protein sequence ID" value="SPD10656.1"/>
    <property type="molecule type" value="Genomic_DNA"/>
</dbReference>
<feature type="transmembrane region" description="Helical" evidence="10">
    <location>
        <begin position="94"/>
        <end position="113"/>
    </location>
</feature>